<evidence type="ECO:0000313" key="2">
    <source>
        <dbReference type="EMBL" id="EGZ16730.1"/>
    </source>
</evidence>
<dbReference type="GeneID" id="20643720"/>
<keyword evidence="3" id="KW-1185">Reference proteome</keyword>
<dbReference type="EMBL" id="JH159154">
    <property type="protein sequence ID" value="EGZ16730.1"/>
    <property type="molecule type" value="Genomic_DNA"/>
</dbReference>
<feature type="region of interest" description="Disordered" evidence="1">
    <location>
        <begin position="128"/>
        <end position="149"/>
    </location>
</feature>
<protein>
    <submittedName>
        <fullName evidence="2">Uncharacterized protein</fullName>
    </submittedName>
</protein>
<proteinExistence type="predicted"/>
<feature type="compositionally biased region" description="Basic residues" evidence="1">
    <location>
        <begin position="28"/>
        <end position="37"/>
    </location>
</feature>
<dbReference type="SMR" id="G4ZH57"/>
<dbReference type="InParanoid" id="G4ZH57"/>
<feature type="region of interest" description="Disordered" evidence="1">
    <location>
        <begin position="1"/>
        <end position="94"/>
    </location>
</feature>
<dbReference type="STRING" id="1094619.G4ZH57"/>
<feature type="compositionally biased region" description="Low complexity" evidence="1">
    <location>
        <begin position="40"/>
        <end position="54"/>
    </location>
</feature>
<dbReference type="AlphaFoldDB" id="G4ZH57"/>
<reference evidence="2 3" key="1">
    <citation type="journal article" date="2006" name="Science">
        <title>Phytophthora genome sequences uncover evolutionary origins and mechanisms of pathogenesis.</title>
        <authorList>
            <person name="Tyler B.M."/>
            <person name="Tripathy S."/>
            <person name="Zhang X."/>
            <person name="Dehal P."/>
            <person name="Jiang R.H."/>
            <person name="Aerts A."/>
            <person name="Arredondo F.D."/>
            <person name="Baxter L."/>
            <person name="Bensasson D."/>
            <person name="Beynon J.L."/>
            <person name="Chapman J."/>
            <person name="Damasceno C.M."/>
            <person name="Dorrance A.E."/>
            <person name="Dou D."/>
            <person name="Dickerman A.W."/>
            <person name="Dubchak I.L."/>
            <person name="Garbelotto M."/>
            <person name="Gijzen M."/>
            <person name="Gordon S.G."/>
            <person name="Govers F."/>
            <person name="Grunwald N.J."/>
            <person name="Huang W."/>
            <person name="Ivors K.L."/>
            <person name="Jones R.W."/>
            <person name="Kamoun S."/>
            <person name="Krampis K."/>
            <person name="Lamour K.H."/>
            <person name="Lee M.K."/>
            <person name="McDonald W.H."/>
            <person name="Medina M."/>
            <person name="Meijer H.J."/>
            <person name="Nordberg E.K."/>
            <person name="Maclean D.J."/>
            <person name="Ospina-Giraldo M.D."/>
            <person name="Morris P.F."/>
            <person name="Phuntumart V."/>
            <person name="Putnam N.H."/>
            <person name="Rash S."/>
            <person name="Rose J.K."/>
            <person name="Sakihama Y."/>
            <person name="Salamov A.A."/>
            <person name="Savidor A."/>
            <person name="Scheuring C.F."/>
            <person name="Smith B.M."/>
            <person name="Sobral B.W."/>
            <person name="Terry A."/>
            <person name="Torto-Alalibo T.A."/>
            <person name="Win J."/>
            <person name="Xu Z."/>
            <person name="Zhang H."/>
            <person name="Grigoriev I.V."/>
            <person name="Rokhsar D.S."/>
            <person name="Boore J.L."/>
        </authorList>
    </citation>
    <scope>NUCLEOTIDE SEQUENCE [LARGE SCALE GENOMIC DNA]</scope>
    <source>
        <strain evidence="2 3">P6497</strain>
    </source>
</reference>
<evidence type="ECO:0000256" key="1">
    <source>
        <dbReference type="SAM" id="MobiDB-lite"/>
    </source>
</evidence>
<dbReference type="OMA" id="HQATHER"/>
<dbReference type="KEGG" id="psoj:PHYSODRAFT_314413"/>
<name>G4ZH57_PHYSP</name>
<gene>
    <name evidence="2" type="ORF">PHYSODRAFT_314413</name>
</gene>
<dbReference type="Proteomes" id="UP000002640">
    <property type="component" value="Unassembled WGS sequence"/>
</dbReference>
<dbReference type="RefSeq" id="XP_009525788.1">
    <property type="nucleotide sequence ID" value="XM_009527493.1"/>
</dbReference>
<organism evidence="2 3">
    <name type="scientific">Phytophthora sojae (strain P6497)</name>
    <name type="common">Soybean stem and root rot agent</name>
    <name type="synonym">Phytophthora megasperma f. sp. glycines</name>
    <dbReference type="NCBI Taxonomy" id="1094619"/>
    <lineage>
        <taxon>Eukaryota</taxon>
        <taxon>Sar</taxon>
        <taxon>Stramenopiles</taxon>
        <taxon>Oomycota</taxon>
        <taxon>Peronosporomycetes</taxon>
        <taxon>Peronosporales</taxon>
        <taxon>Peronosporaceae</taxon>
        <taxon>Phytophthora</taxon>
    </lineage>
</organism>
<evidence type="ECO:0000313" key="3">
    <source>
        <dbReference type="Proteomes" id="UP000002640"/>
    </source>
</evidence>
<sequence length="226" mass="25306">MTVRGSPPDSLWTPRVSTRESRAVPPPRSKHQLRRRRQSLDGSGSSTEDGSDASGIRRKRSNTTTSPPPTLKAQSRGNIPPLSPPRKISDRSDISLSPEALKAEIISKKLCKRQSSDNTLEESYRVAKHQATHERHTQDSNAIERGSARPSSAGLFFTSTYKQELEAMFAVYGDFESVELVKSFGRVRTMAYVRYTKVSLQLQPLSSNHLARNRPKEMKVLRKLSS</sequence>
<accession>G4ZH57</accession>